<keyword evidence="7" id="KW-0131">Cell cycle</keyword>
<comment type="subcellular location">
    <subcellularLocation>
        <location evidence="1">Cell membrane</location>
        <topology evidence="1">Single-pass type II membrane protein</topology>
    </subcellularLocation>
</comment>
<evidence type="ECO:0000256" key="5">
    <source>
        <dbReference type="ARBA" id="ARBA00022989"/>
    </source>
</evidence>
<keyword evidence="8" id="KW-0175">Coiled coil</keyword>
<accession>A0A066UAV1</accession>
<keyword evidence="4 9" id="KW-0812">Transmembrane</keyword>
<sequence>MNDKHAHLIPPKTQSDSSVGMIGLCRLILGLLVAAIIWTGVNISVQTQAHHEAYRNLQKLKKELTAMQVEEQRLLIEQQTFSATPQVARRAVSELGMFFPAGDSRRVIAPTTAATQSNKAAR</sequence>
<evidence type="ECO:0000256" key="4">
    <source>
        <dbReference type="ARBA" id="ARBA00022692"/>
    </source>
</evidence>
<feature type="transmembrane region" description="Helical" evidence="9">
    <location>
        <begin position="21"/>
        <end position="41"/>
    </location>
</feature>
<keyword evidence="6 9" id="KW-0472">Membrane</keyword>
<dbReference type="RefSeq" id="WP_052585398.1">
    <property type="nucleotide sequence ID" value="NZ_AOMT01000031.1"/>
</dbReference>
<evidence type="ECO:0000256" key="7">
    <source>
        <dbReference type="ARBA" id="ARBA00023306"/>
    </source>
</evidence>
<keyword evidence="3 10" id="KW-0132">Cell division</keyword>
<keyword evidence="5 9" id="KW-1133">Transmembrane helix</keyword>
<evidence type="ECO:0000313" key="11">
    <source>
        <dbReference type="Proteomes" id="UP000035860"/>
    </source>
</evidence>
<evidence type="ECO:0000256" key="1">
    <source>
        <dbReference type="ARBA" id="ARBA00004401"/>
    </source>
</evidence>
<evidence type="ECO:0000313" key="10">
    <source>
        <dbReference type="EMBL" id="KDN24556.1"/>
    </source>
</evidence>
<evidence type="ECO:0000256" key="8">
    <source>
        <dbReference type="SAM" id="Coils"/>
    </source>
</evidence>
<protein>
    <submittedName>
        <fullName evidence="10">Cell division protein FtsL</fullName>
    </submittedName>
</protein>
<dbReference type="Proteomes" id="UP000035860">
    <property type="component" value="Unassembled WGS sequence"/>
</dbReference>
<dbReference type="EMBL" id="AOMT01000031">
    <property type="protein sequence ID" value="KDN24556.1"/>
    <property type="molecule type" value="Genomic_DNA"/>
</dbReference>
<keyword evidence="2" id="KW-1003">Cell membrane</keyword>
<dbReference type="InterPro" id="IPR011922">
    <property type="entry name" value="Cell_div_FtsL"/>
</dbReference>
<dbReference type="OrthoDB" id="5298556at2"/>
<evidence type="ECO:0000256" key="3">
    <source>
        <dbReference type="ARBA" id="ARBA00022618"/>
    </source>
</evidence>
<feature type="coiled-coil region" evidence="8">
    <location>
        <begin position="50"/>
        <end position="77"/>
    </location>
</feature>
<evidence type="ECO:0000256" key="2">
    <source>
        <dbReference type="ARBA" id="ARBA00022475"/>
    </source>
</evidence>
<keyword evidence="11" id="KW-1185">Reference proteome</keyword>
<evidence type="ECO:0000256" key="6">
    <source>
        <dbReference type="ARBA" id="ARBA00023136"/>
    </source>
</evidence>
<evidence type="ECO:0000256" key="9">
    <source>
        <dbReference type="SAM" id="Phobius"/>
    </source>
</evidence>
<proteinExistence type="predicted"/>
<dbReference type="AlphaFoldDB" id="A0A066UAV1"/>
<dbReference type="GO" id="GO:0005886">
    <property type="term" value="C:plasma membrane"/>
    <property type="evidence" value="ECO:0007669"/>
    <property type="project" value="UniProtKB-SubCell"/>
</dbReference>
<gene>
    <name evidence="10" type="ORF">MBO_08257</name>
</gene>
<dbReference type="eggNOG" id="COG3116">
    <property type="taxonomic scope" value="Bacteria"/>
</dbReference>
<comment type="caution">
    <text evidence="10">The sequence shown here is derived from an EMBL/GenBank/DDBJ whole genome shotgun (WGS) entry which is preliminary data.</text>
</comment>
<name>A0A066UAV1_9GAMM</name>
<reference evidence="10 11" key="1">
    <citation type="journal article" date="2014" name="Genome Announc.">
        <title>Draft Genome Sequence of Moraxella bovoculi Strain 237T (ATCC BAA-1259T) Isolated from a Calf with Infectious Bovine Keratoconjunctivitis.</title>
        <authorList>
            <person name="Calcutt M.J."/>
            <person name="Foecking M.F."/>
            <person name="Martin N.T."/>
            <person name="Mhlanga-Mutangadura T."/>
            <person name="Reilly T.J."/>
        </authorList>
    </citation>
    <scope>NUCLEOTIDE SEQUENCE [LARGE SCALE GENOMIC DNA]</scope>
    <source>
        <strain evidence="10 11">237</strain>
    </source>
</reference>
<organism evidence="10 11">
    <name type="scientific">Moraxella bovoculi 237</name>
    <dbReference type="NCBI Taxonomy" id="743974"/>
    <lineage>
        <taxon>Bacteria</taxon>
        <taxon>Pseudomonadati</taxon>
        <taxon>Pseudomonadota</taxon>
        <taxon>Gammaproteobacteria</taxon>
        <taxon>Moraxellales</taxon>
        <taxon>Moraxellaceae</taxon>
        <taxon>Moraxella</taxon>
    </lineage>
</organism>
<dbReference type="Pfam" id="PF04999">
    <property type="entry name" value="FtsL"/>
    <property type="match status" value="1"/>
</dbReference>
<dbReference type="GO" id="GO:0051301">
    <property type="term" value="P:cell division"/>
    <property type="evidence" value="ECO:0007669"/>
    <property type="project" value="UniProtKB-KW"/>
</dbReference>